<evidence type="ECO:0000256" key="1">
    <source>
        <dbReference type="SAM" id="Phobius"/>
    </source>
</evidence>
<reference evidence="3" key="1">
    <citation type="submission" date="2016-10" db="EMBL/GenBank/DDBJ databases">
        <authorList>
            <person name="Varghese N."/>
            <person name="Submissions S."/>
        </authorList>
    </citation>
    <scope>NUCLEOTIDE SEQUENCE [LARGE SCALE GENOMIC DNA]</scope>
    <source>
        <strain evidence="3">CCM7597</strain>
    </source>
</reference>
<feature type="transmembrane region" description="Helical" evidence="1">
    <location>
        <begin position="51"/>
        <end position="75"/>
    </location>
</feature>
<dbReference type="Proteomes" id="UP000198584">
    <property type="component" value="Unassembled WGS sequence"/>
</dbReference>
<feature type="transmembrane region" description="Helical" evidence="1">
    <location>
        <begin position="18"/>
        <end position="39"/>
    </location>
</feature>
<evidence type="ECO:0000313" key="3">
    <source>
        <dbReference type="Proteomes" id="UP000198584"/>
    </source>
</evidence>
<organism evidence="2 3">
    <name type="scientific">Thalassobacillus cyri</name>
    <dbReference type="NCBI Taxonomy" id="571932"/>
    <lineage>
        <taxon>Bacteria</taxon>
        <taxon>Bacillati</taxon>
        <taxon>Bacillota</taxon>
        <taxon>Bacilli</taxon>
        <taxon>Bacillales</taxon>
        <taxon>Bacillaceae</taxon>
        <taxon>Thalassobacillus</taxon>
    </lineage>
</organism>
<accession>A0A1H4GIG0</accession>
<dbReference type="Pfam" id="PF11667">
    <property type="entry name" value="DUF3267"/>
    <property type="match status" value="1"/>
</dbReference>
<dbReference type="EMBL" id="FNQR01000016">
    <property type="protein sequence ID" value="SEB09385.1"/>
    <property type="molecule type" value="Genomic_DNA"/>
</dbReference>
<dbReference type="OrthoDB" id="2360495at2"/>
<sequence>MNCWKTVNITKDFGNNRIYLTSFLTGLLAFLILYLPFSLLHLTHDVKDHGFIPLLVILFFLPSLHRMMHILPLVLANKRVRVKWKFRRRLIPTFDYRCQSKLSKKTSIFMALAPTLFITLPGLALSYVFPGYFAYFVLFSAVNIGLSFTDFLYLNQFIRAPRRCVIENAKDGYDILIKRKSS</sequence>
<keyword evidence="1" id="KW-0812">Transmembrane</keyword>
<keyword evidence="3" id="KW-1185">Reference proteome</keyword>
<gene>
    <name evidence="2" type="ORF">SAMN05421743_11648</name>
</gene>
<protein>
    <submittedName>
        <fullName evidence="2">Putative zincin peptidase</fullName>
    </submittedName>
</protein>
<evidence type="ECO:0000313" key="2">
    <source>
        <dbReference type="EMBL" id="SEB09385.1"/>
    </source>
</evidence>
<keyword evidence="1" id="KW-1133">Transmembrane helix</keyword>
<feature type="transmembrane region" description="Helical" evidence="1">
    <location>
        <begin position="107"/>
        <end position="127"/>
    </location>
</feature>
<feature type="transmembrane region" description="Helical" evidence="1">
    <location>
        <begin position="133"/>
        <end position="153"/>
    </location>
</feature>
<proteinExistence type="predicted"/>
<dbReference type="STRING" id="571932.SAMN05421743_11648"/>
<dbReference type="RefSeq" id="WP_093046079.1">
    <property type="nucleotide sequence ID" value="NZ_FNQR01000016.1"/>
</dbReference>
<keyword evidence="1" id="KW-0472">Membrane</keyword>
<dbReference type="InterPro" id="IPR021683">
    <property type="entry name" value="DUF3267"/>
</dbReference>
<name>A0A1H4GIG0_9BACI</name>
<dbReference type="AlphaFoldDB" id="A0A1H4GIG0"/>